<dbReference type="Gene3D" id="3.30.710.10">
    <property type="entry name" value="Potassium Channel Kv1.1, Chain A"/>
    <property type="match status" value="1"/>
</dbReference>
<comment type="caution">
    <text evidence="2">The sequence shown here is derived from an EMBL/GenBank/DDBJ whole genome shotgun (WGS) entry which is preliminary data.</text>
</comment>
<keyword evidence="3" id="KW-1185">Reference proteome</keyword>
<evidence type="ECO:0008006" key="4">
    <source>
        <dbReference type="Google" id="ProtNLM"/>
    </source>
</evidence>
<evidence type="ECO:0000313" key="2">
    <source>
        <dbReference type="EMBL" id="TGO72883.1"/>
    </source>
</evidence>
<proteinExistence type="predicted"/>
<dbReference type="EMBL" id="PQXM01000408">
    <property type="protein sequence ID" value="TGO72883.1"/>
    <property type="molecule type" value="Genomic_DNA"/>
</dbReference>
<feature type="compositionally biased region" description="Polar residues" evidence="1">
    <location>
        <begin position="49"/>
        <end position="58"/>
    </location>
</feature>
<dbReference type="STRING" id="278938.A0A4Z1JUI8"/>
<reference evidence="2 3" key="1">
    <citation type="submission" date="2017-12" db="EMBL/GenBank/DDBJ databases">
        <title>Comparative genomics of Botrytis spp.</title>
        <authorList>
            <person name="Valero-Jimenez C.A."/>
            <person name="Tapia P."/>
            <person name="Veloso J."/>
            <person name="Silva-Moreno E."/>
            <person name="Staats M."/>
            <person name="Valdes J.H."/>
            <person name="Van Kan J.A.L."/>
        </authorList>
    </citation>
    <scope>NUCLEOTIDE SEQUENCE [LARGE SCALE GENOMIC DNA]</scope>
    <source>
        <strain evidence="2 3">Be9601</strain>
    </source>
</reference>
<evidence type="ECO:0000256" key="1">
    <source>
        <dbReference type="SAM" id="MobiDB-lite"/>
    </source>
</evidence>
<evidence type="ECO:0000313" key="3">
    <source>
        <dbReference type="Proteomes" id="UP000297229"/>
    </source>
</evidence>
<gene>
    <name evidence="2" type="ORF">BELL_0410g00060</name>
</gene>
<organism evidence="2 3">
    <name type="scientific">Botrytis elliptica</name>
    <dbReference type="NCBI Taxonomy" id="278938"/>
    <lineage>
        <taxon>Eukaryota</taxon>
        <taxon>Fungi</taxon>
        <taxon>Dikarya</taxon>
        <taxon>Ascomycota</taxon>
        <taxon>Pezizomycotina</taxon>
        <taxon>Leotiomycetes</taxon>
        <taxon>Helotiales</taxon>
        <taxon>Sclerotiniaceae</taxon>
        <taxon>Botrytis</taxon>
    </lineage>
</organism>
<dbReference type="SUPFAM" id="SSF54695">
    <property type="entry name" value="POZ domain"/>
    <property type="match status" value="1"/>
</dbReference>
<dbReference type="Proteomes" id="UP000297229">
    <property type="component" value="Unassembled WGS sequence"/>
</dbReference>
<accession>A0A4Z1JUI8</accession>
<dbReference type="AlphaFoldDB" id="A0A4Z1JUI8"/>
<dbReference type="InterPro" id="IPR011333">
    <property type="entry name" value="SKP1/BTB/POZ_sf"/>
</dbReference>
<feature type="region of interest" description="Disordered" evidence="1">
    <location>
        <begin position="28"/>
        <end position="58"/>
    </location>
</feature>
<name>A0A4Z1JUI8_9HELO</name>
<protein>
    <recommendedName>
        <fullName evidence="4">BTB domain-containing protein</fullName>
    </recommendedName>
</protein>
<sequence>MATLSSSIVIIDPDGDLVLLLGPVPLSKSDASTSNPRIDVPNANILSPKASNNPGETQNECTQLSRSEILVSSKHLSFASPVFKAMLTGDFREAVELREKGRTEILLPDDDAFAMIMLLKVIHGRLNSVSKDPNLILLTKIAILVDKYQCHESTKFAATNHHLPRIWNLDAYNIACWICVAWVFRLDDKFKEATEMIVRESGVGLGAILKENNLALPIPERIISKIANQMKDSRSLTRFKDKIDESRENAVSQLIEVLKDTISRYHGQTLMCPSHSLRRVLDIISHRETCDATVLGSLIKGATEKGLFPFPEVPFNNPLPFLLVKDSIESLEPRTACNVVVQDESLHHDVLERIQQSTEFIDEKISGLSLADCE</sequence>